<organism evidence="1 2">
    <name type="scientific">Candidatus Campylobacter infans</name>
    <dbReference type="NCBI Taxonomy" id="2561898"/>
    <lineage>
        <taxon>Bacteria</taxon>
        <taxon>Pseudomonadati</taxon>
        <taxon>Campylobacterota</taxon>
        <taxon>Epsilonproteobacteria</taxon>
        <taxon>Campylobacterales</taxon>
        <taxon>Campylobacteraceae</taxon>
        <taxon>Campylobacter</taxon>
    </lineage>
</organism>
<sequence length="68" mass="8455">MRDKALNQKHKIINLKFQWIVYFYSLNSNFQKSFNFKISKIFFKTRAEFKLQKNKKYQIKNIKSQNIF</sequence>
<keyword evidence="2" id="KW-1185">Reference proteome</keyword>
<dbReference type="AlphaFoldDB" id="A0A7H9CI05"/>
<dbReference type="EMBL" id="CP049075">
    <property type="protein sequence ID" value="QLI05582.1"/>
    <property type="molecule type" value="Genomic_DNA"/>
</dbReference>
<gene>
    <name evidence="1" type="ORF">CINF_1088</name>
</gene>
<dbReference type="Proteomes" id="UP000509414">
    <property type="component" value="Chromosome"/>
</dbReference>
<name>A0A7H9CI05_9BACT</name>
<accession>A0A7H9CI05</accession>
<dbReference type="KEGG" id="cinf:CINF_1088"/>
<evidence type="ECO:0000313" key="2">
    <source>
        <dbReference type="Proteomes" id="UP000509414"/>
    </source>
</evidence>
<reference evidence="1 2" key="1">
    <citation type="submission" date="2020-02" db="EMBL/GenBank/DDBJ databases">
        <title>Complete genome sequence of the novel Campylobacter species Candidatus Campylobacter infans.</title>
        <authorList>
            <person name="Duim B."/>
            <person name="Zomer A."/>
            <person name="van der Graaf L."/>
            <person name="Wagenaar J."/>
        </authorList>
    </citation>
    <scope>NUCLEOTIDE SEQUENCE [LARGE SCALE GENOMIC DNA]</scope>
    <source>
        <strain evidence="1 2">19S00001</strain>
    </source>
</reference>
<protein>
    <submittedName>
        <fullName evidence="1">Uncharacterized protein</fullName>
    </submittedName>
</protein>
<evidence type="ECO:0000313" key="1">
    <source>
        <dbReference type="EMBL" id="QLI05582.1"/>
    </source>
</evidence>
<proteinExistence type="predicted"/>